<reference evidence="1 2" key="1">
    <citation type="submission" date="2018-07" db="EMBL/GenBank/DDBJ databases">
        <title>Leeuwenhoekiella genomics.</title>
        <authorList>
            <person name="Tahon G."/>
            <person name="Willems A."/>
        </authorList>
    </citation>
    <scope>NUCLEOTIDE SEQUENCE [LARGE SCALE GENOMIC DNA]</scope>
    <source>
        <strain evidence="1 2">LMG 1345</strain>
    </source>
</reference>
<dbReference type="EMBL" id="QOVL01000005">
    <property type="protein sequence ID" value="RXG31877.1"/>
    <property type="molecule type" value="Genomic_DNA"/>
</dbReference>
<evidence type="ECO:0000313" key="2">
    <source>
        <dbReference type="Proteomes" id="UP000290608"/>
    </source>
</evidence>
<organism evidence="1 2">
    <name type="scientific">Leeuwenhoekiella marinoflava</name>
    <dbReference type="NCBI Taxonomy" id="988"/>
    <lineage>
        <taxon>Bacteria</taxon>
        <taxon>Pseudomonadati</taxon>
        <taxon>Bacteroidota</taxon>
        <taxon>Flavobacteriia</taxon>
        <taxon>Flavobacteriales</taxon>
        <taxon>Flavobacteriaceae</taxon>
        <taxon>Leeuwenhoekiella</taxon>
    </lineage>
</organism>
<dbReference type="STRING" id="1122159.SAMN02745246_01237"/>
<protein>
    <submittedName>
        <fullName evidence="1">Uncharacterized protein</fullName>
    </submittedName>
</protein>
<gene>
    <name evidence="1" type="ORF">DSL99_1179</name>
</gene>
<accession>A0A4Q0PN20</accession>
<name>A0A4Q0PN20_9FLAO</name>
<evidence type="ECO:0000313" key="1">
    <source>
        <dbReference type="EMBL" id="RXG31877.1"/>
    </source>
</evidence>
<proteinExistence type="predicted"/>
<sequence>MRTLVSVLIVLGYSLSLSAQNIKVTGSVTDYYNQPLSGATIELS</sequence>
<dbReference type="RefSeq" id="WP_317041331.1">
    <property type="nucleotide sequence ID" value="NZ_QOVL01000005.1"/>
</dbReference>
<comment type="caution">
    <text evidence="1">The sequence shown here is derived from an EMBL/GenBank/DDBJ whole genome shotgun (WGS) entry which is preliminary data.</text>
</comment>
<dbReference type="AlphaFoldDB" id="A0A4Q0PN20"/>
<dbReference type="Proteomes" id="UP000290608">
    <property type="component" value="Unassembled WGS sequence"/>
</dbReference>